<proteinExistence type="predicted"/>
<feature type="domain" description="AMP-dependent synthetase/ligase" evidence="3">
    <location>
        <begin position="127"/>
        <end position="508"/>
    </location>
</feature>
<dbReference type="PANTHER" id="PTHR43272:SF33">
    <property type="entry name" value="AMP-BINDING DOMAIN-CONTAINING PROTEIN-RELATED"/>
    <property type="match status" value="1"/>
</dbReference>
<dbReference type="GO" id="GO:0016020">
    <property type="term" value="C:membrane"/>
    <property type="evidence" value="ECO:0007669"/>
    <property type="project" value="TreeGrafter"/>
</dbReference>
<dbReference type="PANTHER" id="PTHR43272">
    <property type="entry name" value="LONG-CHAIN-FATTY-ACID--COA LIGASE"/>
    <property type="match status" value="1"/>
</dbReference>
<keyword evidence="4" id="KW-0436">Ligase</keyword>
<protein>
    <submittedName>
        <fullName evidence="4">Long-chain-fatty-acid--CoA ligase</fullName>
        <ecNumber evidence="4">6.2.1.3</ecNumber>
    </submittedName>
</protein>
<dbReference type="AlphaFoldDB" id="A0AAF0EVS8"/>
<keyword evidence="2" id="KW-0067">ATP-binding</keyword>
<keyword evidence="1" id="KW-0547">Nucleotide-binding</keyword>
<dbReference type="InterPro" id="IPR042099">
    <property type="entry name" value="ANL_N_sf"/>
</dbReference>
<dbReference type="EMBL" id="CP119877">
    <property type="protein sequence ID" value="WFD33802.1"/>
    <property type="molecule type" value="Genomic_DNA"/>
</dbReference>
<dbReference type="Proteomes" id="UP001219933">
    <property type="component" value="Chromosome 1"/>
</dbReference>
<dbReference type="GO" id="GO:0005783">
    <property type="term" value="C:endoplasmic reticulum"/>
    <property type="evidence" value="ECO:0007669"/>
    <property type="project" value="TreeGrafter"/>
</dbReference>
<dbReference type="PROSITE" id="PS00455">
    <property type="entry name" value="AMP_BINDING"/>
    <property type="match status" value="1"/>
</dbReference>
<evidence type="ECO:0000313" key="4">
    <source>
        <dbReference type="EMBL" id="WFD33802.1"/>
    </source>
</evidence>
<keyword evidence="5" id="KW-1185">Reference proteome</keyword>
<dbReference type="EC" id="6.2.1.3" evidence="4"/>
<dbReference type="Gene3D" id="3.40.50.12780">
    <property type="entry name" value="N-terminal domain of ligase-like"/>
    <property type="match status" value="1"/>
</dbReference>
<organism evidence="4 5">
    <name type="scientific">Malassezia cuniculi</name>
    <dbReference type="NCBI Taxonomy" id="948313"/>
    <lineage>
        <taxon>Eukaryota</taxon>
        <taxon>Fungi</taxon>
        <taxon>Dikarya</taxon>
        <taxon>Basidiomycota</taxon>
        <taxon>Ustilaginomycotina</taxon>
        <taxon>Malasseziomycetes</taxon>
        <taxon>Malasseziales</taxon>
        <taxon>Malasseziaceae</taxon>
        <taxon>Malassezia</taxon>
    </lineage>
</organism>
<dbReference type="Pfam" id="PF00501">
    <property type="entry name" value="AMP-binding"/>
    <property type="match status" value="1"/>
</dbReference>
<name>A0AAF0EVS8_9BASI</name>
<sequence>MSVELTPEAVSAKWAAHLKKQMITVPNSKKPGYTEVYRNALYPTIEVNEDTFGLIQQTFSQYANEKCLGHRPFDENKGDLANHFVWRTYKEVDLERTYIGSAISSWVENGLLDPKQGEGTTKPEKSGIAIAYWGPNRPEASVINMANLSFSRISISLYDNYDAAVSCFILQHSHVRVLFTSSHYVPIVLRAADKLPELKAIVLLDIPGPKSLPLFEIQRSELIREWAKSHDVNVFTWNEAIAVGQANPHPFIPPNRDTIESFCYTSGTTGLPKAVIIRHSNIAFGMAGLQHILPEKGLVSISYLPLAHILERGWESFILMTGGAVGYYSGKVDRLPEDLQILKPSAMPAVPRVLNRVAAQIETQLAAGGIRAALLSTAINTKIKNYDETGTITHAFWDRLVFRKVRAKLGGNLRVMVTGSAPCRKDVLRLLRIALVVDIREGYGQTENMAYATYMAPNDPHIGCVGPINPGLELRLRDCPELGYTSEDKPYPRGEVQIRGGSVFTGYYEDEKKTKETFDGDWLATGDVGQIDQYGRLQIVDRVKNLIKLAQGEYIAIERVEGIFASLPICQQVWLYGDSFQPHLVAVAVPDPPQFAPFASKVLGRHISDSDEAALESAANDPKVVEAVLQEFIRLGKSQKLGTLEQMRALKLRMDPFSPDNNMMTPTLKIKRQEAAKILRKDLDALYEQPPYDLSKVK</sequence>
<evidence type="ECO:0000256" key="2">
    <source>
        <dbReference type="ARBA" id="ARBA00022840"/>
    </source>
</evidence>
<evidence type="ECO:0000313" key="5">
    <source>
        <dbReference type="Proteomes" id="UP001219933"/>
    </source>
</evidence>
<dbReference type="GO" id="GO:0004467">
    <property type="term" value="F:long-chain fatty acid-CoA ligase activity"/>
    <property type="evidence" value="ECO:0007669"/>
    <property type="project" value="UniProtKB-EC"/>
</dbReference>
<dbReference type="InterPro" id="IPR020845">
    <property type="entry name" value="AMP-binding_CS"/>
</dbReference>
<dbReference type="InterPro" id="IPR000873">
    <property type="entry name" value="AMP-dep_synth/lig_dom"/>
</dbReference>
<reference evidence="4" key="1">
    <citation type="submission" date="2023-03" db="EMBL/GenBank/DDBJ databases">
        <title>Mating type loci evolution in Malassezia.</title>
        <authorList>
            <person name="Coelho M.A."/>
        </authorList>
    </citation>
    <scope>NUCLEOTIDE SEQUENCE</scope>
    <source>
        <strain evidence="4">CBS 11721</strain>
    </source>
</reference>
<gene>
    <name evidence="4" type="ORF">MCUN1_000622</name>
</gene>
<evidence type="ECO:0000256" key="1">
    <source>
        <dbReference type="ARBA" id="ARBA00022741"/>
    </source>
</evidence>
<evidence type="ECO:0000259" key="3">
    <source>
        <dbReference type="Pfam" id="PF00501"/>
    </source>
</evidence>
<accession>A0AAF0EVS8</accession>
<dbReference type="SUPFAM" id="SSF56801">
    <property type="entry name" value="Acetyl-CoA synthetase-like"/>
    <property type="match status" value="1"/>
</dbReference>
<dbReference type="GO" id="GO:0005524">
    <property type="term" value="F:ATP binding"/>
    <property type="evidence" value="ECO:0007669"/>
    <property type="project" value="UniProtKB-KW"/>
</dbReference>